<dbReference type="EMBL" id="KQ459547">
    <property type="protein sequence ID" value="KPJ00042.1"/>
    <property type="molecule type" value="Genomic_DNA"/>
</dbReference>
<accession>A0A0N0P9C8</accession>
<dbReference type="CDD" id="cd03784">
    <property type="entry name" value="GT1_Gtf-like"/>
    <property type="match status" value="1"/>
</dbReference>
<comment type="catalytic activity">
    <reaction evidence="5">
        <text>glucuronate acceptor + UDP-alpha-D-glucuronate = acceptor beta-D-glucuronoside + UDP + H(+)</text>
        <dbReference type="Rhea" id="RHEA:21032"/>
        <dbReference type="ChEBI" id="CHEBI:15378"/>
        <dbReference type="ChEBI" id="CHEBI:58052"/>
        <dbReference type="ChEBI" id="CHEBI:58223"/>
        <dbReference type="ChEBI" id="CHEBI:132367"/>
        <dbReference type="ChEBI" id="CHEBI:132368"/>
        <dbReference type="EC" id="2.4.1.17"/>
    </reaction>
</comment>
<dbReference type="InterPro" id="IPR035595">
    <property type="entry name" value="UDP_glycos_trans_CS"/>
</dbReference>
<comment type="similarity">
    <text evidence="1 4">Belongs to the UDP-glycosyltransferase family.</text>
</comment>
<dbReference type="FunFam" id="3.40.50.2000:FF:000050">
    <property type="entry name" value="UDP-glucuronosyltransferase"/>
    <property type="match status" value="1"/>
</dbReference>
<sequence length="521" mass="59810">MLFKGLYILLLSFTIVSVKSANILAYFPCPSISHQVVFRPITLELIKRGHTVTVITTDPIFPKGEAPANLTEIDLHDASYSLLLKNVPKFILGRRSDFVHQIHLLKDFIPKMIEEQMNVSEVKELLNDKSKKFDLILVEAFYLMALGITHVFKAPTVLISSFGAFIGSYEIVGAPTNPPLLYRNIFSQRLYNMTVWDKLNELYTQLNIRYAMTDLEIEENKALKKIFGPDAPTLTELKNNVQMLFVNINPIWEDNYPVPPSVVHMGGLHQKPQKELPKDLAQLMDESKNGVVYFSFGTNVRPSALDAAKLDVFHKAFAKLPYTVIWKWDDESLLPKSNNVKIFKWLPQADLLRHPNLKLFITQGGLQSTDEAITAGVPLLGIPMLGDQWYNVEKYVYHKIGVGLDFENLTEEQLKQTILEVAENDSYRKNIERLRSLMEDQPQKPLERAIWWLEHILRHGGAKHLRSPAANISWSEYLEIELVSLILTILVTSLLIVILVTRYIFRKILQLYRIYNKEKVL</sequence>
<dbReference type="SUPFAM" id="SSF53756">
    <property type="entry name" value="UDP-Glycosyltransferase/glycogen phosphorylase"/>
    <property type="match status" value="1"/>
</dbReference>
<feature type="signal peptide" evidence="5">
    <location>
        <begin position="1"/>
        <end position="20"/>
    </location>
</feature>
<evidence type="ECO:0000256" key="4">
    <source>
        <dbReference type="RuleBase" id="RU003718"/>
    </source>
</evidence>
<proteinExistence type="inferred from homology"/>
<evidence type="ECO:0000313" key="6">
    <source>
        <dbReference type="EMBL" id="KPJ00042.1"/>
    </source>
</evidence>
<evidence type="ECO:0000256" key="1">
    <source>
        <dbReference type="ARBA" id="ARBA00009995"/>
    </source>
</evidence>
<feature type="transmembrane region" description="Helical" evidence="5">
    <location>
        <begin position="482"/>
        <end position="505"/>
    </location>
</feature>
<evidence type="ECO:0000256" key="5">
    <source>
        <dbReference type="RuleBase" id="RU362059"/>
    </source>
</evidence>
<dbReference type="InterPro" id="IPR002213">
    <property type="entry name" value="UDP_glucos_trans"/>
</dbReference>
<protein>
    <recommendedName>
        <fullName evidence="5">UDP-glucuronosyltransferase</fullName>
        <ecNumber evidence="5">2.4.1.17</ecNumber>
    </recommendedName>
</protein>
<reference evidence="6 7" key="1">
    <citation type="journal article" date="2015" name="Nat. Commun.">
        <title>Outbred genome sequencing and CRISPR/Cas9 gene editing in butterflies.</title>
        <authorList>
            <person name="Li X."/>
            <person name="Fan D."/>
            <person name="Zhang W."/>
            <person name="Liu G."/>
            <person name="Zhang L."/>
            <person name="Zhao L."/>
            <person name="Fang X."/>
            <person name="Chen L."/>
            <person name="Dong Y."/>
            <person name="Chen Y."/>
            <person name="Ding Y."/>
            <person name="Zhao R."/>
            <person name="Feng M."/>
            <person name="Zhu Y."/>
            <person name="Feng Y."/>
            <person name="Jiang X."/>
            <person name="Zhu D."/>
            <person name="Xiang H."/>
            <person name="Feng X."/>
            <person name="Li S."/>
            <person name="Wang J."/>
            <person name="Zhang G."/>
            <person name="Kronforst M.R."/>
            <person name="Wang W."/>
        </authorList>
    </citation>
    <scope>NUCLEOTIDE SEQUENCE [LARGE SCALE GENOMIC DNA]</scope>
    <source>
        <strain evidence="6">Ya'a_city_454_Px</strain>
        <tissue evidence="6">Whole body</tissue>
    </source>
</reference>
<dbReference type="PANTHER" id="PTHR48043:SF159">
    <property type="entry name" value="EG:EG0003.4 PROTEIN-RELATED"/>
    <property type="match status" value="1"/>
</dbReference>
<dbReference type="Pfam" id="PF00201">
    <property type="entry name" value="UDPGT"/>
    <property type="match status" value="1"/>
</dbReference>
<comment type="subcellular location">
    <subcellularLocation>
        <location evidence="5">Membrane</location>
        <topology evidence="5">Single-pass membrane protein</topology>
    </subcellularLocation>
</comment>
<dbReference type="AlphaFoldDB" id="A0A0N0P9C8"/>
<dbReference type="Gene3D" id="3.40.50.2000">
    <property type="entry name" value="Glycogen Phosphorylase B"/>
    <property type="match status" value="2"/>
</dbReference>
<dbReference type="InterPro" id="IPR050271">
    <property type="entry name" value="UDP-glycosyltransferase"/>
</dbReference>
<keyword evidence="5" id="KW-0812">Transmembrane</keyword>
<dbReference type="Proteomes" id="UP000053268">
    <property type="component" value="Unassembled WGS sequence"/>
</dbReference>
<gene>
    <name evidence="6" type="ORF">RR46_01519</name>
</gene>
<dbReference type="PROSITE" id="PS00375">
    <property type="entry name" value="UDPGT"/>
    <property type="match status" value="1"/>
</dbReference>
<keyword evidence="2 4" id="KW-0328">Glycosyltransferase</keyword>
<dbReference type="STRING" id="66420.A0A0N0P9C8"/>
<dbReference type="PANTHER" id="PTHR48043">
    <property type="entry name" value="EG:EG0003.4 PROTEIN-RELATED"/>
    <property type="match status" value="1"/>
</dbReference>
<keyword evidence="7" id="KW-1185">Reference proteome</keyword>
<keyword evidence="5" id="KW-1133">Transmembrane helix</keyword>
<dbReference type="EC" id="2.4.1.17" evidence="5"/>
<evidence type="ECO:0000256" key="2">
    <source>
        <dbReference type="ARBA" id="ARBA00022676"/>
    </source>
</evidence>
<keyword evidence="5" id="KW-0472">Membrane</keyword>
<dbReference type="GO" id="GO:0015020">
    <property type="term" value="F:glucuronosyltransferase activity"/>
    <property type="evidence" value="ECO:0007669"/>
    <property type="project" value="UniProtKB-EC"/>
</dbReference>
<dbReference type="GO" id="GO:0016020">
    <property type="term" value="C:membrane"/>
    <property type="evidence" value="ECO:0007669"/>
    <property type="project" value="UniProtKB-SubCell"/>
</dbReference>
<keyword evidence="3 4" id="KW-0808">Transferase</keyword>
<evidence type="ECO:0000256" key="3">
    <source>
        <dbReference type="ARBA" id="ARBA00022679"/>
    </source>
</evidence>
<organism evidence="6 7">
    <name type="scientific">Papilio xuthus</name>
    <name type="common">Asian swallowtail butterfly</name>
    <dbReference type="NCBI Taxonomy" id="66420"/>
    <lineage>
        <taxon>Eukaryota</taxon>
        <taxon>Metazoa</taxon>
        <taxon>Ecdysozoa</taxon>
        <taxon>Arthropoda</taxon>
        <taxon>Hexapoda</taxon>
        <taxon>Insecta</taxon>
        <taxon>Pterygota</taxon>
        <taxon>Neoptera</taxon>
        <taxon>Endopterygota</taxon>
        <taxon>Lepidoptera</taxon>
        <taxon>Glossata</taxon>
        <taxon>Ditrysia</taxon>
        <taxon>Papilionoidea</taxon>
        <taxon>Papilionidae</taxon>
        <taxon>Papilioninae</taxon>
        <taxon>Papilio</taxon>
    </lineage>
</organism>
<feature type="chain" id="PRO_5005732750" description="UDP-glucuronosyltransferase" evidence="5">
    <location>
        <begin position="21"/>
        <end position="521"/>
    </location>
</feature>
<keyword evidence="5" id="KW-0732">Signal</keyword>
<name>A0A0N0P9C8_PAPXU</name>
<evidence type="ECO:0000313" key="7">
    <source>
        <dbReference type="Proteomes" id="UP000053268"/>
    </source>
</evidence>